<protein>
    <submittedName>
        <fullName evidence="1">Uncharacterized protein</fullName>
    </submittedName>
</protein>
<comment type="caution">
    <text evidence="1">The sequence shown here is derived from an EMBL/GenBank/DDBJ whole genome shotgun (WGS) entry which is preliminary data.</text>
</comment>
<gene>
    <name evidence="1" type="ORF">LCGC14_2997860</name>
</gene>
<proteinExistence type="predicted"/>
<dbReference type="EMBL" id="LAZR01061681">
    <property type="protein sequence ID" value="KKK63087.1"/>
    <property type="molecule type" value="Genomic_DNA"/>
</dbReference>
<name>A0A0F8X1W9_9ZZZZ</name>
<sequence length="68" mass="8090">KILSDTDIGMCYKDLPFEKQKEDEFDEMMQRFVRTFGESEVQEDGSFCFYSWRGFAEKDRNAVMTPKT</sequence>
<reference evidence="1" key="1">
    <citation type="journal article" date="2015" name="Nature">
        <title>Complex archaea that bridge the gap between prokaryotes and eukaryotes.</title>
        <authorList>
            <person name="Spang A."/>
            <person name="Saw J.H."/>
            <person name="Jorgensen S.L."/>
            <person name="Zaremba-Niedzwiedzka K."/>
            <person name="Martijn J."/>
            <person name="Lind A.E."/>
            <person name="van Eijk R."/>
            <person name="Schleper C."/>
            <person name="Guy L."/>
            <person name="Ettema T.J."/>
        </authorList>
    </citation>
    <scope>NUCLEOTIDE SEQUENCE</scope>
</reference>
<dbReference type="AlphaFoldDB" id="A0A0F8X1W9"/>
<accession>A0A0F8X1W9</accession>
<evidence type="ECO:0000313" key="1">
    <source>
        <dbReference type="EMBL" id="KKK63087.1"/>
    </source>
</evidence>
<feature type="non-terminal residue" evidence="1">
    <location>
        <position position="1"/>
    </location>
</feature>
<organism evidence="1">
    <name type="scientific">marine sediment metagenome</name>
    <dbReference type="NCBI Taxonomy" id="412755"/>
    <lineage>
        <taxon>unclassified sequences</taxon>
        <taxon>metagenomes</taxon>
        <taxon>ecological metagenomes</taxon>
    </lineage>
</organism>